<dbReference type="EMBL" id="JBIMZQ010000007">
    <property type="protein sequence ID" value="KAL3670551.1"/>
    <property type="molecule type" value="Genomic_DNA"/>
</dbReference>
<evidence type="ECO:0000313" key="4">
    <source>
        <dbReference type="Proteomes" id="UP001632037"/>
    </source>
</evidence>
<dbReference type="PROSITE" id="PS50021">
    <property type="entry name" value="CH"/>
    <property type="match status" value="1"/>
</dbReference>
<dbReference type="InterPro" id="IPR036872">
    <property type="entry name" value="CH_dom_sf"/>
</dbReference>
<evidence type="ECO:0000313" key="3">
    <source>
        <dbReference type="EMBL" id="KAL3670551.1"/>
    </source>
</evidence>
<dbReference type="InterPro" id="IPR056199">
    <property type="entry name" value="SPEF2_C"/>
</dbReference>
<dbReference type="Pfam" id="PF06294">
    <property type="entry name" value="CH_2"/>
    <property type="match status" value="1"/>
</dbReference>
<proteinExistence type="predicted"/>
<dbReference type="InterPro" id="IPR010441">
    <property type="entry name" value="CH_2"/>
</dbReference>
<dbReference type="InterPro" id="IPR027417">
    <property type="entry name" value="P-loop_NTPase"/>
</dbReference>
<organism evidence="3 4">
    <name type="scientific">Phytophthora oleae</name>
    <dbReference type="NCBI Taxonomy" id="2107226"/>
    <lineage>
        <taxon>Eukaryota</taxon>
        <taxon>Sar</taxon>
        <taxon>Stramenopiles</taxon>
        <taxon>Oomycota</taxon>
        <taxon>Peronosporomycetes</taxon>
        <taxon>Peronosporales</taxon>
        <taxon>Peronosporaceae</taxon>
        <taxon>Phytophthora</taxon>
    </lineage>
</organism>
<dbReference type="Gene3D" id="3.40.50.300">
    <property type="entry name" value="P-loop containing nucleotide triphosphate hydrolases"/>
    <property type="match status" value="1"/>
</dbReference>
<comment type="caution">
    <text evidence="3">The sequence shown here is derived from an EMBL/GenBank/DDBJ whole genome shotgun (WGS) entry which is preliminary data.</text>
</comment>
<dbReference type="InterPro" id="IPR052634">
    <property type="entry name" value="Sperm_flagellar-bone_growth"/>
</dbReference>
<keyword evidence="4" id="KW-1185">Reference proteome</keyword>
<accession>A0ABD3FVS7</accession>
<dbReference type="GO" id="GO:0005737">
    <property type="term" value="C:cytoplasm"/>
    <property type="evidence" value="ECO:0007669"/>
    <property type="project" value="UniProtKB-ARBA"/>
</dbReference>
<protein>
    <recommendedName>
        <fullName evidence="2">Calponin-homology (CH) domain-containing protein</fullName>
    </recommendedName>
</protein>
<feature type="region of interest" description="Disordered" evidence="1">
    <location>
        <begin position="723"/>
        <end position="748"/>
    </location>
</feature>
<gene>
    <name evidence="3" type="ORF">V7S43_004865</name>
</gene>
<dbReference type="PANTHER" id="PTHR14919">
    <property type="entry name" value="KPL2-RELATED"/>
    <property type="match status" value="1"/>
</dbReference>
<evidence type="ECO:0000259" key="2">
    <source>
        <dbReference type="PROSITE" id="PS50021"/>
    </source>
</evidence>
<name>A0ABD3FVS7_9STRA</name>
<reference evidence="3 4" key="1">
    <citation type="submission" date="2024-09" db="EMBL/GenBank/DDBJ databases">
        <title>Genome sequencing and assembly of Phytophthora oleae, isolate VK10A, causative agent of rot of olive drupes.</title>
        <authorList>
            <person name="Conti Taguali S."/>
            <person name="Riolo M."/>
            <person name="La Spada F."/>
            <person name="Cacciola S.O."/>
            <person name="Dionisio G."/>
        </authorList>
    </citation>
    <scope>NUCLEOTIDE SEQUENCE [LARGE SCALE GENOMIC DNA]</scope>
    <source>
        <strain evidence="3 4">VK10A</strain>
    </source>
</reference>
<dbReference type="Gene3D" id="1.10.418.10">
    <property type="entry name" value="Calponin-like domain"/>
    <property type="match status" value="1"/>
</dbReference>
<dbReference type="Proteomes" id="UP001632037">
    <property type="component" value="Unassembled WGS sequence"/>
</dbReference>
<sequence length="1418" mass="160832">MSALVLRWLNEELQLHHKVEVLERDASNGYIIAEVLHLQGLEPQFETYQNSSTTAAKIHNMELLGEKLETLGVPFPVNTRRAIMMEERSAVLQFLLQLKDFLRRRPKMKLESSKVVSVQPLVKTASVKSNFPPRDVEERFVLETTKKFHPKDVNFHKGIDMAVHLRRFEQRQWETEKEFDGFQQKAKVDNNSTSAAGYAAARAHLQEKAEFMRDWDREHQQKWKQTQRRYLATERDDLRLELALEARRQLAVEEKLAESQHDAADGVNEFEKNMNRLGLATGGASHTLHEIPATDKGALAHLRSLEKRVEDLDFRPSNNVKMMKELRKRRKAQLAAEKDRRMRRQKALADQKKATIETHDTILSNSDQGNDDNHCISLPAPVEGEMVNPREEYLEEKKQELQEHYTRLRKFGNIKREENMKTLEETRLEKRKKQRVKAQGECSEAVDGLISLAIAIVSSSDRDTLDVEPLKKELFLSVASPQPLLSDQGGQELRYELDTFIHNFLSCSEVWATLPLQSKVSTYDVKSDIQALAESWANPTAALDTSWSRPSSFVLISVFTKDESGVELARRVSTEHHLVFLQLEPLVDECVRLSYDPQKIGDQLASLSDRERELGAFGPKISSLRVKNAPLPDSITVEIVAKAVSLCRREASATLLEPNGCILHNFPRSLDEAKLFEKTVLSELPNEECDPNAPEGTAALPEDAVVSTLASAWDCVVSIASDQPPRTEQDTANAPQNPEPSSKMLPAESQRKLALDEEQRAQNEEKRANLGAFWGQTTRHVQIKPLGLHRDVLAEIFHLCVDVYSQTSFKTIPAVLECRVDRLPEELKEERDKRRQTMGLVDRILWMKATNEMKLENDAFTNLLERQNKLEAHLYQKLREPMATIRSVIQAISTLGVTAQQELESEVFSDSAPFQALLDQTATKLKALKSSNQAVRERILTELEVSLGDLAEANRVAGNEFANAFALDPFPAVMSAVEIVYQCLPSICLYLKDYTSRKLELLDTQLYDHVSFLCEDLQSSGRQVILSKLVTQEAMTAATELEGDKAGEEVLNLLSQVAVEFSFHVADDPPVHPYALSQTNVTTEEVSKLLQRVALLCRFADRLRQSVGQLYADDLQVMQQTVQQEIHTKDQSIAQVMADLGAHGRATWSIRDLNLSSMSVASRRPRRQKENFLTLQQFGDLIHAFEHFEPAEDSITGAFGAAEVASDVFVALILEVAGKAEFPSRWRDASAVAALTLQQCSTQAAVSWRKFVWSLLCIQFVGFPSLDDLLAYEQRAVALPANKRQQESVFLSHKDFLQLPLWSKHNRHDTEELKELIFRLFTNQKTAQISLLPMLLHWCVHPSCFSVRHELQDFTPRYPRGLFRAFHVLKQHSRSCISAPSALNLESLTSFLSFQHDCSNDLHRFFLIHDPLEALVQP</sequence>
<dbReference type="Pfam" id="PF24082">
    <property type="entry name" value="SPEF2_C"/>
    <property type="match status" value="1"/>
</dbReference>
<evidence type="ECO:0000256" key="1">
    <source>
        <dbReference type="SAM" id="MobiDB-lite"/>
    </source>
</evidence>
<dbReference type="PANTHER" id="PTHR14919:SF0">
    <property type="entry name" value="SPERM FLAGELLAR PROTEIN 2"/>
    <property type="match status" value="1"/>
</dbReference>
<dbReference type="InterPro" id="IPR001715">
    <property type="entry name" value="CH_dom"/>
</dbReference>
<feature type="compositionally biased region" description="Polar residues" evidence="1">
    <location>
        <begin position="723"/>
        <end position="740"/>
    </location>
</feature>
<feature type="domain" description="Calponin-homology (CH)" evidence="2">
    <location>
        <begin position="1"/>
        <end position="103"/>
    </location>
</feature>